<name>A0A433CW44_9FUNG</name>
<gene>
    <name evidence="1" type="ORF">BC936DRAFT_137953</name>
</gene>
<dbReference type="PANTHER" id="PTHR42100:SF1">
    <property type="entry name" value="OXIDOREDUCTASE 178 KDA SUBUNIT, PUTATIVE (AFU_ORTHOLOGUE AFUA_8G04320)-RELATED"/>
    <property type="match status" value="1"/>
</dbReference>
<organism evidence="1 2">
    <name type="scientific">Jimgerdemannia flammicorona</name>
    <dbReference type="NCBI Taxonomy" id="994334"/>
    <lineage>
        <taxon>Eukaryota</taxon>
        <taxon>Fungi</taxon>
        <taxon>Fungi incertae sedis</taxon>
        <taxon>Mucoromycota</taxon>
        <taxon>Mucoromycotina</taxon>
        <taxon>Endogonomycetes</taxon>
        <taxon>Endogonales</taxon>
        <taxon>Endogonaceae</taxon>
        <taxon>Jimgerdemannia</taxon>
    </lineage>
</organism>
<dbReference type="Proteomes" id="UP000268093">
    <property type="component" value="Unassembled WGS sequence"/>
</dbReference>
<dbReference type="GO" id="GO:0005739">
    <property type="term" value="C:mitochondrion"/>
    <property type="evidence" value="ECO:0007669"/>
    <property type="project" value="InterPro"/>
</dbReference>
<dbReference type="OrthoDB" id="2120038at2759"/>
<dbReference type="InterPro" id="IPR034444">
    <property type="entry name" value="Nuo17.8"/>
</dbReference>
<dbReference type="PANTHER" id="PTHR42100">
    <property type="entry name" value="OXIDOREDUCTASE 178 KDA SUBUNIT, PUTATIVE (AFU_ORTHOLOGUE AFUA_8G04320)-RELATED"/>
    <property type="match status" value="1"/>
</dbReference>
<dbReference type="AlphaFoldDB" id="A0A433CW44"/>
<accession>A0A433CW44</accession>
<proteinExistence type="predicted"/>
<evidence type="ECO:0000313" key="1">
    <source>
        <dbReference type="EMBL" id="RUP42878.1"/>
    </source>
</evidence>
<comment type="caution">
    <text evidence="1">The sequence shown here is derived from an EMBL/GenBank/DDBJ whole genome shotgun (WGS) entry which is preliminary data.</text>
</comment>
<evidence type="ECO:0000313" key="2">
    <source>
        <dbReference type="Proteomes" id="UP000268093"/>
    </source>
</evidence>
<reference evidence="1 2" key="1">
    <citation type="journal article" date="2018" name="New Phytol.">
        <title>Phylogenomics of Endogonaceae and evolution of mycorrhizas within Mucoromycota.</title>
        <authorList>
            <person name="Chang Y."/>
            <person name="Desiro A."/>
            <person name="Na H."/>
            <person name="Sandor L."/>
            <person name="Lipzen A."/>
            <person name="Clum A."/>
            <person name="Barry K."/>
            <person name="Grigoriev I.V."/>
            <person name="Martin F.M."/>
            <person name="Stajich J.E."/>
            <person name="Smith M.E."/>
            <person name="Bonito G."/>
            <person name="Spatafora J.W."/>
        </authorList>
    </citation>
    <scope>NUCLEOTIDE SEQUENCE [LARGE SCALE GENOMIC DNA]</scope>
    <source>
        <strain evidence="1 2">GMNB39</strain>
    </source>
</reference>
<keyword evidence="2" id="KW-1185">Reference proteome</keyword>
<protein>
    <submittedName>
        <fullName evidence="1">Uncharacterized protein</fullName>
    </submittedName>
</protein>
<dbReference type="EMBL" id="RBNI01012204">
    <property type="protein sequence ID" value="RUP42878.1"/>
    <property type="molecule type" value="Genomic_DNA"/>
</dbReference>
<sequence length="203" mass="23597">MASRLFWRPRLLANAAPSTRQLVARRTYSDHHHKEEVKFPAETFSAPIWRNTAVAVLLGIVWYRVDQHLTSVGEEKHPVTKWLEYHMTPEKEWRRINEKHMDSVAVFAEDKLLFQDVKIPQIHRLRYPECSLTASHLSALRRRQGLRELQPTRHLCGHSSRPLGPEAQIQIEITIKSGLCINRGMRRPYWLGSGQRGTVLPQS</sequence>